<evidence type="ECO:0000313" key="3">
    <source>
        <dbReference type="Proteomes" id="UP001065174"/>
    </source>
</evidence>
<protein>
    <submittedName>
        <fullName evidence="2">Redoxin domain-containing protein</fullName>
    </submittedName>
</protein>
<feature type="signal peptide" evidence="1">
    <location>
        <begin position="1"/>
        <end position="19"/>
    </location>
</feature>
<evidence type="ECO:0000313" key="2">
    <source>
        <dbReference type="EMBL" id="UXP31944.1"/>
    </source>
</evidence>
<keyword evidence="1" id="KW-0732">Signal</keyword>
<name>A0ABY6CN50_9BACT</name>
<gene>
    <name evidence="2" type="ORF">N6H18_16485</name>
</gene>
<dbReference type="RefSeq" id="WP_262309383.1">
    <property type="nucleotide sequence ID" value="NZ_CP106679.1"/>
</dbReference>
<dbReference type="Gene3D" id="3.40.30.10">
    <property type="entry name" value="Glutaredoxin"/>
    <property type="match status" value="1"/>
</dbReference>
<feature type="chain" id="PRO_5046250645" evidence="1">
    <location>
        <begin position="20"/>
        <end position="187"/>
    </location>
</feature>
<dbReference type="PANTHER" id="PTHR43640:SF1">
    <property type="entry name" value="THIOREDOXIN-DEPENDENT PEROXIREDOXIN"/>
    <property type="match status" value="1"/>
</dbReference>
<organism evidence="2 3">
    <name type="scientific">Reichenbachiella agarivorans</name>
    <dbReference type="NCBI Taxonomy" id="2979464"/>
    <lineage>
        <taxon>Bacteria</taxon>
        <taxon>Pseudomonadati</taxon>
        <taxon>Bacteroidota</taxon>
        <taxon>Cytophagia</taxon>
        <taxon>Cytophagales</taxon>
        <taxon>Reichenbachiellaceae</taxon>
        <taxon>Reichenbachiella</taxon>
    </lineage>
</organism>
<proteinExistence type="predicted"/>
<sequence>MSKYILFILANLSSLFVSAQDVNLDALKLWNVQKEDIVNLPINKGITVILFTSTDCPYDQLYEDRIFALQKKYGGKADFFMINANTPSNTGDNSTKTKAQAKQYNIPYFIDQNLDAVRVFQIEKSPEAVVLTTKNGNTTMVYHGAIDDNPQSENNVRVKYLESVLNNVIQNKTSPYDFKRAAGCRIR</sequence>
<accession>A0ABY6CN50</accession>
<keyword evidence="3" id="KW-1185">Reference proteome</keyword>
<dbReference type="Proteomes" id="UP001065174">
    <property type="component" value="Chromosome"/>
</dbReference>
<dbReference type="PANTHER" id="PTHR43640">
    <property type="entry name" value="OS07G0260300 PROTEIN"/>
    <property type="match status" value="1"/>
</dbReference>
<dbReference type="SUPFAM" id="SSF52833">
    <property type="entry name" value="Thioredoxin-like"/>
    <property type="match status" value="1"/>
</dbReference>
<reference evidence="2" key="1">
    <citation type="submission" date="2022-09" db="EMBL/GenBank/DDBJ databases">
        <title>Comparative genomics and taxonomic characterization of three novel marine species of genus Reichenbachiella exhibiting antioxidant and polysaccharide degradation activities.</title>
        <authorList>
            <person name="Muhammad N."/>
            <person name="Lee Y.-J."/>
            <person name="Ko J."/>
            <person name="Kim S.-G."/>
        </authorList>
    </citation>
    <scope>NUCLEOTIDE SEQUENCE</scope>
    <source>
        <strain evidence="2">BKB1-1</strain>
    </source>
</reference>
<dbReference type="InterPro" id="IPR036249">
    <property type="entry name" value="Thioredoxin-like_sf"/>
</dbReference>
<dbReference type="InterPro" id="IPR047262">
    <property type="entry name" value="PRX-like1"/>
</dbReference>
<dbReference type="EMBL" id="CP106679">
    <property type="protein sequence ID" value="UXP31944.1"/>
    <property type="molecule type" value="Genomic_DNA"/>
</dbReference>
<evidence type="ECO:0000256" key="1">
    <source>
        <dbReference type="SAM" id="SignalP"/>
    </source>
</evidence>